<dbReference type="InterPro" id="IPR023927">
    <property type="entry name" value="SbnA"/>
</dbReference>
<dbReference type="CDD" id="cd01561">
    <property type="entry name" value="CBS_like"/>
    <property type="match status" value="1"/>
</dbReference>
<evidence type="ECO:0000256" key="1">
    <source>
        <dbReference type="ARBA" id="ARBA00001933"/>
    </source>
</evidence>
<comment type="caution">
    <text evidence="11">The sequence shown here is derived from an EMBL/GenBank/DDBJ whole genome shotgun (WGS) entry which is preliminary data.</text>
</comment>
<comment type="similarity">
    <text evidence="4">Belongs to the cysteine synthase/cystathionine beta-synthase family. SbnA subfamily.</text>
</comment>
<dbReference type="NCBIfam" id="TIGR03945">
    <property type="entry name" value="PLP_SbnA_fam"/>
    <property type="match status" value="1"/>
</dbReference>
<dbReference type="PANTHER" id="PTHR10314">
    <property type="entry name" value="CYSTATHIONINE BETA-SYNTHASE"/>
    <property type="match status" value="1"/>
</dbReference>
<evidence type="ECO:0000256" key="5">
    <source>
        <dbReference type="ARBA" id="ARBA00011738"/>
    </source>
</evidence>
<dbReference type="InterPro" id="IPR001926">
    <property type="entry name" value="TrpB-like_PALP"/>
</dbReference>
<evidence type="ECO:0000256" key="6">
    <source>
        <dbReference type="ARBA" id="ARBA00012331"/>
    </source>
</evidence>
<dbReference type="InterPro" id="IPR050214">
    <property type="entry name" value="Cys_Synth/Cystath_Beta-Synth"/>
</dbReference>
<comment type="function">
    <text evidence="2">Catalyzes the synthesis of N-((2S)-2-amino-2-carboxyethyl)-L-glutamate (ACEGA) from O-phospho-L-serine and L-glutamate. Involved in the biosynthesis of L-2,3-diaminopropionic acid (L-Dap), a precursor of staphyloferrin B and antibiotics.</text>
</comment>
<dbReference type="EMBL" id="BDQX01000362">
    <property type="protein sequence ID" value="GBG10966.1"/>
    <property type="molecule type" value="Genomic_DNA"/>
</dbReference>
<evidence type="ECO:0000313" key="12">
    <source>
        <dbReference type="Proteomes" id="UP000245202"/>
    </source>
</evidence>
<dbReference type="AlphaFoldDB" id="A0A2R5EW84"/>
<feature type="domain" description="Tryptophan synthase beta chain-like PALP" evidence="10">
    <location>
        <begin position="23"/>
        <end position="309"/>
    </location>
</feature>
<accession>A0A2R5EW84</accession>
<gene>
    <name evidence="11" type="ORF">PAT3040_05740</name>
</gene>
<evidence type="ECO:0000256" key="4">
    <source>
        <dbReference type="ARBA" id="ARBA00008519"/>
    </source>
</evidence>
<reference evidence="11 12" key="1">
    <citation type="submission" date="2017-08" db="EMBL/GenBank/DDBJ databases">
        <title>Substantial Increase in Enzyme Production by Combined Drug-Resistance Mutations in Paenibacillus agaridevorans.</title>
        <authorList>
            <person name="Tanaka Y."/>
            <person name="Funane K."/>
            <person name="Hosaka T."/>
            <person name="Shiwa Y."/>
            <person name="Fujita N."/>
            <person name="Miyazaki T."/>
            <person name="Yoshikawa H."/>
            <person name="Murakami K."/>
            <person name="Kasahara K."/>
            <person name="Inaoka T."/>
            <person name="Hiraga Y."/>
            <person name="Ochi K."/>
        </authorList>
    </citation>
    <scope>NUCLEOTIDE SEQUENCE [LARGE SCALE GENOMIC DNA]</scope>
    <source>
        <strain evidence="11 12">T-3040</strain>
    </source>
</reference>
<dbReference type="EC" id="2.5.1.140" evidence="6"/>
<evidence type="ECO:0000256" key="3">
    <source>
        <dbReference type="ARBA" id="ARBA00004924"/>
    </source>
</evidence>
<evidence type="ECO:0000259" key="10">
    <source>
        <dbReference type="Pfam" id="PF00291"/>
    </source>
</evidence>
<comment type="pathway">
    <text evidence="3">Siderophore biosynthesis.</text>
</comment>
<dbReference type="InterPro" id="IPR001216">
    <property type="entry name" value="P-phosphate_BS"/>
</dbReference>
<dbReference type="Proteomes" id="UP000245202">
    <property type="component" value="Unassembled WGS sequence"/>
</dbReference>
<keyword evidence="8" id="KW-0808">Transferase</keyword>
<comment type="subunit">
    <text evidence="5">Homodimer.</text>
</comment>
<comment type="cofactor">
    <cofactor evidence="1">
        <name>pyridoxal 5'-phosphate</name>
        <dbReference type="ChEBI" id="CHEBI:597326"/>
    </cofactor>
</comment>
<evidence type="ECO:0000256" key="2">
    <source>
        <dbReference type="ARBA" id="ARBA00004056"/>
    </source>
</evidence>
<keyword evidence="9" id="KW-0663">Pyridoxal phosphate</keyword>
<evidence type="ECO:0000256" key="7">
    <source>
        <dbReference type="ARBA" id="ARBA00016985"/>
    </source>
</evidence>
<dbReference type="Gene3D" id="3.40.50.1100">
    <property type="match status" value="2"/>
</dbReference>
<dbReference type="Pfam" id="PF00291">
    <property type="entry name" value="PALP"/>
    <property type="match status" value="1"/>
</dbReference>
<dbReference type="GO" id="GO:0006535">
    <property type="term" value="P:cysteine biosynthetic process from serine"/>
    <property type="evidence" value="ECO:0007669"/>
    <property type="project" value="InterPro"/>
</dbReference>
<dbReference type="InterPro" id="IPR036052">
    <property type="entry name" value="TrpB-like_PALP_sf"/>
</dbReference>
<dbReference type="GO" id="GO:0016765">
    <property type="term" value="F:transferase activity, transferring alkyl or aryl (other than methyl) groups"/>
    <property type="evidence" value="ECO:0007669"/>
    <property type="project" value="UniProtKB-ARBA"/>
</dbReference>
<sequence>MNPEFDCLEESGGEIGMEDGWLNGIGGTPLVRLSRLFPELRGIRVFAKLELMNPTGSAKDRPALRILKNALRKGLIGPDTVIVESSSGNMAISMAAICRRLGLRFVCVIDPRTSKTNRTIMQAYGAEVSYVEEPDPATGEYLPARLARVQEVLAAHPDSFWPNQYGNPNNYLAHSEGTMPEIIRELGKIDYVIGGVSTCGTMLGCADYIRRNGLAAKIVAVDAAGSVILGGEKGPRLFPGLGAGIVPPFAANSFTDLAVYVTDKEMALACRQLAATEAILAGPSSGAVLAALRSIWDELPDGSTCAVIMHDRGERYMDTVFNDEWMAAAFGEPG</sequence>
<proteinExistence type="inferred from homology"/>
<name>A0A2R5EW84_9BACL</name>
<organism evidence="11 12">
    <name type="scientific">Paenibacillus agaridevorans</name>
    <dbReference type="NCBI Taxonomy" id="171404"/>
    <lineage>
        <taxon>Bacteria</taxon>
        <taxon>Bacillati</taxon>
        <taxon>Bacillota</taxon>
        <taxon>Bacilli</taxon>
        <taxon>Bacillales</taxon>
        <taxon>Paenibacillaceae</taxon>
        <taxon>Paenibacillus</taxon>
    </lineage>
</organism>
<evidence type="ECO:0000256" key="8">
    <source>
        <dbReference type="ARBA" id="ARBA00022679"/>
    </source>
</evidence>
<keyword evidence="12" id="KW-1185">Reference proteome</keyword>
<protein>
    <recommendedName>
        <fullName evidence="7">N-(2-amino-2-carboxyethyl)-L-glutamate synthase</fullName>
        <ecNumber evidence="6">2.5.1.140</ecNumber>
    </recommendedName>
</protein>
<dbReference type="PROSITE" id="PS00901">
    <property type="entry name" value="CYS_SYNTHASE"/>
    <property type="match status" value="1"/>
</dbReference>
<dbReference type="SUPFAM" id="SSF53686">
    <property type="entry name" value="Tryptophan synthase beta subunit-like PLP-dependent enzymes"/>
    <property type="match status" value="1"/>
</dbReference>
<evidence type="ECO:0000256" key="9">
    <source>
        <dbReference type="ARBA" id="ARBA00022898"/>
    </source>
</evidence>
<evidence type="ECO:0000313" key="11">
    <source>
        <dbReference type="EMBL" id="GBG10966.1"/>
    </source>
</evidence>